<reference evidence="1 2" key="1">
    <citation type="journal article" date="2021" name="Int. J. Syst. Evol. Microbiol.">
        <title>Amazonocrinis nigriterrae gen. nov., sp. nov., Atlanticothrix silvestris gen. nov., sp. nov. and Dendronalium phyllosphericum gen. nov., sp. nov., nostocacean cyanobacteria from Brazilian environments.</title>
        <authorList>
            <person name="Alvarenga D.O."/>
            <person name="Andreote A.P.D."/>
            <person name="Branco L.H.Z."/>
            <person name="Delbaje E."/>
            <person name="Cruz R.B."/>
            <person name="Varani A.M."/>
            <person name="Fiore M.F."/>
        </authorList>
    </citation>
    <scope>NUCLEOTIDE SEQUENCE [LARGE SCALE GENOMIC DNA]</scope>
    <source>
        <strain evidence="1 2">CENA357</strain>
    </source>
</reference>
<protein>
    <submittedName>
        <fullName evidence="1">Triacylglycerol lipase</fullName>
    </submittedName>
</protein>
<accession>A0A8J7HEK7</accession>
<evidence type="ECO:0000313" key="2">
    <source>
        <dbReference type="Proteomes" id="UP000599391"/>
    </source>
</evidence>
<evidence type="ECO:0000313" key="1">
    <source>
        <dbReference type="EMBL" id="MBH8551595.1"/>
    </source>
</evidence>
<sequence>MNTENQQHNPVLLVHGIDDTGAVFDKMAGYLRQLGWSVYTLDLMPKNGDAGLDVLAKQVADYIATTFTPEQPLDLIGFSMGGIVSRYYVQRLGGINRVQRFITISSPHHGTVVAYASQRLGCLQMRPNSAFMKDLNSDVVMLSSLSFTSIWTPYDLMIVPTNSSQLPIGEEVILPVALHSWMLSDSRCLAAVVAALAKPIKPYPQFGYIHNYQKSTLGGGNI</sequence>
<dbReference type="InterPro" id="IPR029058">
    <property type="entry name" value="AB_hydrolase_fold"/>
</dbReference>
<name>A0A8J7HEK7_9CYAN</name>
<dbReference type="PANTHER" id="PTHR37946:SF1">
    <property type="entry name" value="SLL1969 PROTEIN"/>
    <property type="match status" value="1"/>
</dbReference>
<comment type="caution">
    <text evidence="1">The sequence shown here is derived from an EMBL/GenBank/DDBJ whole genome shotgun (WGS) entry which is preliminary data.</text>
</comment>
<dbReference type="RefSeq" id="WP_214437900.1">
    <property type="nucleotide sequence ID" value="NZ_JAECZB010000005.1"/>
</dbReference>
<keyword evidence="2" id="KW-1185">Reference proteome</keyword>
<dbReference type="EMBL" id="JAECZB010000005">
    <property type="protein sequence ID" value="MBH8551595.1"/>
    <property type="molecule type" value="Genomic_DNA"/>
</dbReference>
<dbReference type="Proteomes" id="UP000599391">
    <property type="component" value="Unassembled WGS sequence"/>
</dbReference>
<proteinExistence type="predicted"/>
<gene>
    <name evidence="1" type="ORF">I8751_04230</name>
</gene>
<organism evidence="1 2">
    <name type="scientific">Atlanticothrix silvestris CENA357</name>
    <dbReference type="NCBI Taxonomy" id="1725252"/>
    <lineage>
        <taxon>Bacteria</taxon>
        <taxon>Bacillati</taxon>
        <taxon>Cyanobacteriota</taxon>
        <taxon>Cyanophyceae</taxon>
        <taxon>Nostocales</taxon>
        <taxon>Nodulariaceae</taxon>
        <taxon>Atlanticothrix</taxon>
        <taxon>Atlanticothrix silvestris</taxon>
    </lineage>
</organism>
<dbReference type="PANTHER" id="PTHR37946">
    <property type="entry name" value="SLL1969 PROTEIN"/>
    <property type="match status" value="1"/>
</dbReference>
<dbReference type="Pfam" id="PF02089">
    <property type="entry name" value="Palm_thioest"/>
    <property type="match status" value="1"/>
</dbReference>
<dbReference type="SUPFAM" id="SSF53474">
    <property type="entry name" value="alpha/beta-Hydrolases"/>
    <property type="match status" value="1"/>
</dbReference>
<dbReference type="Gene3D" id="3.40.50.1820">
    <property type="entry name" value="alpha/beta hydrolase"/>
    <property type="match status" value="1"/>
</dbReference>
<dbReference type="AlphaFoldDB" id="A0A8J7HEK7"/>